<evidence type="ECO:0000256" key="4">
    <source>
        <dbReference type="SAM" id="MobiDB-lite"/>
    </source>
</evidence>
<name>A0A366KDF3_9BIFI</name>
<dbReference type="InterPro" id="IPR000792">
    <property type="entry name" value="Tscrpt_reg_LuxR_C"/>
</dbReference>
<dbReference type="InterPro" id="IPR039420">
    <property type="entry name" value="WalR-like"/>
</dbReference>
<dbReference type="GO" id="GO:0003677">
    <property type="term" value="F:DNA binding"/>
    <property type="evidence" value="ECO:0007669"/>
    <property type="project" value="UniProtKB-KW"/>
</dbReference>
<dbReference type="CDD" id="cd06170">
    <property type="entry name" value="LuxR_C_like"/>
    <property type="match status" value="1"/>
</dbReference>
<dbReference type="OrthoDB" id="9808843at2"/>
<dbReference type="SMART" id="SM00421">
    <property type="entry name" value="HTH_LUXR"/>
    <property type="match status" value="1"/>
</dbReference>
<dbReference type="SUPFAM" id="SSF46894">
    <property type="entry name" value="C-terminal effector domain of the bipartite response regulators"/>
    <property type="match status" value="1"/>
</dbReference>
<reference evidence="7 8" key="1">
    <citation type="submission" date="2017-10" db="EMBL/GenBank/DDBJ databases">
        <title>Bifidobacterium xylocopum sp. nov. and Bifidobacterium aemilianum sp. nov., from the carpenter bee (Xylocopa violacea) digestive tract.</title>
        <authorList>
            <person name="Alberoni D."/>
            <person name="Baffoni L."/>
            <person name="Di Gioia D."/>
            <person name="Gaggia F."/>
            <person name="Biavati B."/>
        </authorList>
    </citation>
    <scope>NUCLEOTIDE SEQUENCE [LARGE SCALE GENOMIC DNA]</scope>
    <source>
        <strain evidence="7 8">XV2</strain>
    </source>
</reference>
<dbReference type="PROSITE" id="PS50110">
    <property type="entry name" value="RESPONSE_REGULATORY"/>
    <property type="match status" value="1"/>
</dbReference>
<dbReference type="AlphaFoldDB" id="A0A366KDF3"/>
<dbReference type="Gene3D" id="3.40.50.2300">
    <property type="match status" value="1"/>
</dbReference>
<keyword evidence="2 7" id="KW-0238">DNA-binding</keyword>
<sequence length="255" mass="26030">MKVAIADDDPIVRSSLSTILTATGAASVLWTAGDGQEALDCYRAADGRPDVLLIDVQMPGMDGLAAAERIIAADRDARILFLTTFADRGYISHALKLGAKGYLIKQDVASVAPALQAVMAGQVVLGSEALARLPLGGPDGGGAVGPASVGAGLGATGAGDGAAREPGSGMQANSPRETPAGKSVDTAKRVPARFAGLTVRDRQIAALVADGLDNRAIAAELHLSEGTVRNRVSAILSKTNLSNRTQLAVEWLAIQ</sequence>
<dbReference type="EMBL" id="PDCH01000002">
    <property type="protein sequence ID" value="RBP99734.1"/>
    <property type="molecule type" value="Genomic_DNA"/>
</dbReference>
<dbReference type="InterPro" id="IPR016032">
    <property type="entry name" value="Sig_transdc_resp-reg_C-effctor"/>
</dbReference>
<protein>
    <submittedName>
        <fullName evidence="7">DNA-binding response regulator</fullName>
    </submittedName>
</protein>
<dbReference type="SMART" id="SM00448">
    <property type="entry name" value="REC"/>
    <property type="match status" value="1"/>
</dbReference>
<feature type="domain" description="Response regulatory" evidence="6">
    <location>
        <begin position="2"/>
        <end position="120"/>
    </location>
</feature>
<dbReference type="InterPro" id="IPR011006">
    <property type="entry name" value="CheY-like_superfamily"/>
</dbReference>
<dbReference type="Proteomes" id="UP000252345">
    <property type="component" value="Unassembled WGS sequence"/>
</dbReference>
<dbReference type="Pfam" id="PF00196">
    <property type="entry name" value="GerE"/>
    <property type="match status" value="1"/>
</dbReference>
<keyword evidence="1 3" id="KW-0597">Phosphoprotein</keyword>
<dbReference type="PANTHER" id="PTHR43214:SF42">
    <property type="entry name" value="TRANSCRIPTIONAL REGULATORY PROTEIN DESR"/>
    <property type="match status" value="1"/>
</dbReference>
<feature type="domain" description="HTH luxR-type" evidence="5">
    <location>
        <begin position="190"/>
        <end position="255"/>
    </location>
</feature>
<comment type="caution">
    <text evidence="7">The sequence shown here is derived from an EMBL/GenBank/DDBJ whole genome shotgun (WGS) entry which is preliminary data.</text>
</comment>
<evidence type="ECO:0000313" key="7">
    <source>
        <dbReference type="EMBL" id="RBP99734.1"/>
    </source>
</evidence>
<dbReference type="InterPro" id="IPR001789">
    <property type="entry name" value="Sig_transdc_resp-reg_receiver"/>
</dbReference>
<evidence type="ECO:0000313" key="8">
    <source>
        <dbReference type="Proteomes" id="UP000252345"/>
    </source>
</evidence>
<dbReference type="PROSITE" id="PS00622">
    <property type="entry name" value="HTH_LUXR_1"/>
    <property type="match status" value="1"/>
</dbReference>
<dbReference type="GO" id="GO:0006355">
    <property type="term" value="P:regulation of DNA-templated transcription"/>
    <property type="evidence" value="ECO:0007669"/>
    <property type="project" value="InterPro"/>
</dbReference>
<dbReference type="InterPro" id="IPR036388">
    <property type="entry name" value="WH-like_DNA-bd_sf"/>
</dbReference>
<feature type="modified residue" description="4-aspartylphosphate" evidence="3">
    <location>
        <position position="55"/>
    </location>
</feature>
<organism evidence="7 8">
    <name type="scientific">Bifidobacterium xylocopae</name>
    <dbReference type="NCBI Taxonomy" id="2493119"/>
    <lineage>
        <taxon>Bacteria</taxon>
        <taxon>Bacillati</taxon>
        <taxon>Actinomycetota</taxon>
        <taxon>Actinomycetes</taxon>
        <taxon>Bifidobacteriales</taxon>
        <taxon>Bifidobacteriaceae</taxon>
        <taxon>Bifidobacterium</taxon>
    </lineage>
</organism>
<proteinExistence type="predicted"/>
<evidence type="ECO:0000256" key="2">
    <source>
        <dbReference type="ARBA" id="ARBA00023125"/>
    </source>
</evidence>
<dbReference type="PANTHER" id="PTHR43214">
    <property type="entry name" value="TWO-COMPONENT RESPONSE REGULATOR"/>
    <property type="match status" value="1"/>
</dbReference>
<dbReference type="PRINTS" id="PR00038">
    <property type="entry name" value="HTHLUXR"/>
</dbReference>
<dbReference type="InterPro" id="IPR058245">
    <property type="entry name" value="NreC/VraR/RcsB-like_REC"/>
</dbReference>
<gene>
    <name evidence="7" type="ORF">CRD59_01415</name>
</gene>
<feature type="region of interest" description="Disordered" evidence="4">
    <location>
        <begin position="155"/>
        <end position="186"/>
    </location>
</feature>
<evidence type="ECO:0000256" key="3">
    <source>
        <dbReference type="PROSITE-ProRule" id="PRU00169"/>
    </source>
</evidence>
<dbReference type="SUPFAM" id="SSF52172">
    <property type="entry name" value="CheY-like"/>
    <property type="match status" value="1"/>
</dbReference>
<dbReference type="Gene3D" id="1.10.10.10">
    <property type="entry name" value="Winged helix-like DNA-binding domain superfamily/Winged helix DNA-binding domain"/>
    <property type="match status" value="1"/>
</dbReference>
<evidence type="ECO:0000259" key="6">
    <source>
        <dbReference type="PROSITE" id="PS50110"/>
    </source>
</evidence>
<dbReference type="RefSeq" id="WP_113852831.1">
    <property type="nucleotide sequence ID" value="NZ_PDCH01000002.1"/>
</dbReference>
<keyword evidence="8" id="KW-1185">Reference proteome</keyword>
<dbReference type="GO" id="GO:0000160">
    <property type="term" value="P:phosphorelay signal transduction system"/>
    <property type="evidence" value="ECO:0007669"/>
    <property type="project" value="InterPro"/>
</dbReference>
<evidence type="ECO:0000256" key="1">
    <source>
        <dbReference type="ARBA" id="ARBA00022553"/>
    </source>
</evidence>
<dbReference type="PROSITE" id="PS50043">
    <property type="entry name" value="HTH_LUXR_2"/>
    <property type="match status" value="1"/>
</dbReference>
<evidence type="ECO:0000259" key="5">
    <source>
        <dbReference type="PROSITE" id="PS50043"/>
    </source>
</evidence>
<dbReference type="CDD" id="cd17535">
    <property type="entry name" value="REC_NarL-like"/>
    <property type="match status" value="1"/>
</dbReference>
<dbReference type="Pfam" id="PF00072">
    <property type="entry name" value="Response_reg"/>
    <property type="match status" value="1"/>
</dbReference>
<accession>A0A366KDF3</accession>